<evidence type="ECO:0000313" key="3">
    <source>
        <dbReference type="Proteomes" id="UP000001941"/>
    </source>
</evidence>
<dbReference type="InParanoid" id="Q2FNT0"/>
<dbReference type="Gene3D" id="1.20.1440.110">
    <property type="entry name" value="acylaminoacyl peptidase"/>
    <property type="match status" value="1"/>
</dbReference>
<dbReference type="SUPFAM" id="SSF53474">
    <property type="entry name" value="alpha/beta-Hydrolases"/>
    <property type="match status" value="1"/>
</dbReference>
<dbReference type="HOGENOM" id="CLU_034451_1_0_2"/>
<dbReference type="STRING" id="323259.Mhun_1544"/>
<dbReference type="RefSeq" id="WP_011448540.1">
    <property type="nucleotide sequence ID" value="NC_007796.1"/>
</dbReference>
<keyword evidence="2" id="KW-0031">Aminopeptidase</keyword>
<dbReference type="InterPro" id="IPR010520">
    <property type="entry name" value="FrsA-like"/>
</dbReference>
<proteinExistence type="predicted"/>
<dbReference type="EMBL" id="CP000254">
    <property type="protein sequence ID" value="ABD41275.1"/>
    <property type="molecule type" value="Genomic_DNA"/>
</dbReference>
<dbReference type="PANTHER" id="PTHR22946">
    <property type="entry name" value="DIENELACTONE HYDROLASE DOMAIN-CONTAINING PROTEIN-RELATED"/>
    <property type="match status" value="1"/>
</dbReference>
<dbReference type="Gene3D" id="3.40.50.1820">
    <property type="entry name" value="alpha/beta hydrolase"/>
    <property type="match status" value="1"/>
</dbReference>
<dbReference type="InterPro" id="IPR029058">
    <property type="entry name" value="AB_hydrolase_fold"/>
</dbReference>
<dbReference type="AlphaFoldDB" id="Q2FNT0"/>
<keyword evidence="3" id="KW-1185">Reference proteome</keyword>
<dbReference type="PROSITE" id="PS51257">
    <property type="entry name" value="PROKAR_LIPOPROTEIN"/>
    <property type="match status" value="1"/>
</dbReference>
<reference evidence="3" key="1">
    <citation type="journal article" date="2016" name="Stand. Genomic Sci.">
        <title>Complete genome sequence of Methanospirillum hungatei type strain JF1.</title>
        <authorList>
            <person name="Gunsalus R.P."/>
            <person name="Cook L.E."/>
            <person name="Crable B."/>
            <person name="Rohlin L."/>
            <person name="McDonald E."/>
            <person name="Mouttaki H."/>
            <person name="Sieber J.R."/>
            <person name="Poweleit N."/>
            <person name="Zhou H."/>
            <person name="Lapidus A.L."/>
            <person name="Daligault H.E."/>
            <person name="Land M."/>
            <person name="Gilna P."/>
            <person name="Ivanova N."/>
            <person name="Kyrpides N."/>
            <person name="Culley D.E."/>
            <person name="McInerney M.J."/>
        </authorList>
    </citation>
    <scope>NUCLEOTIDE SEQUENCE [LARGE SCALE GENOMIC DNA]</scope>
    <source>
        <strain evidence="3">ATCC 27890 / DSM 864 / NBRC 100397 / JF-1</strain>
    </source>
</reference>
<gene>
    <name evidence="2" type="ordered locus">Mhun_1544</name>
</gene>
<evidence type="ECO:0000256" key="1">
    <source>
        <dbReference type="ARBA" id="ARBA00022801"/>
    </source>
</evidence>
<dbReference type="Pfam" id="PF06500">
    <property type="entry name" value="FrsA-like"/>
    <property type="match status" value="1"/>
</dbReference>
<keyword evidence="2" id="KW-0645">Protease</keyword>
<dbReference type="GeneID" id="3923221"/>
<dbReference type="Proteomes" id="UP000001941">
    <property type="component" value="Chromosome"/>
</dbReference>
<dbReference type="eggNOG" id="arCOG01657">
    <property type="taxonomic scope" value="Archaea"/>
</dbReference>
<dbReference type="InterPro" id="IPR050261">
    <property type="entry name" value="FrsA_esterase"/>
</dbReference>
<dbReference type="PANTHER" id="PTHR22946:SF12">
    <property type="entry name" value="CONIDIAL PIGMENT BIOSYNTHESIS PROTEIN AYG1 (AFU_ORTHOLOGUE AFUA_2G17550)"/>
    <property type="match status" value="1"/>
</dbReference>
<sequence length="448" mass="50670">MSLPVRYLLLGGVILFGFLILSCSATDEISPQPVINVNTTCSPFMVNDPEFDFELKRTLSSMYSGGSDLGEVIATASRIKPLNYENWYTEWTKTADHFKKVGDTAYEQGHLVSAHDAWLRAQTYYRTAEFFLHRNPDDPRILTSWKNSVDTFRAAMELDPVHMEIVSIPYENTTLPGYFYSADESGEKKPLLIIQTGYDGTQEELYSNALEGVKRGYNVLTFEGPGQGEVIRVQKIPFRYDWEKVVGPVLDYATSRPDVDSERIGMWGISMGGYFVPRAAAFDNRIHAIIADSAIYDMANEQISQFRMGFPDPQNVTREDVFDFIRENKDYVNEDMYARMKNSTSLDWAMTQGMYVFDVPTPADVMLTYEPYTLEGVIENITAATLVCDGISDSKIGGQAQSFYEALKCPKTYLVFTDEFCAGEHCQLGASGISYQEKLDWLDDQLHP</sequence>
<keyword evidence="1" id="KW-0378">Hydrolase</keyword>
<protein>
    <submittedName>
        <fullName evidence="2">Dipeptidyl aminopeptidase/acylaminoacyl-peptidase related protein</fullName>
    </submittedName>
</protein>
<evidence type="ECO:0000313" key="2">
    <source>
        <dbReference type="EMBL" id="ABD41275.1"/>
    </source>
</evidence>
<accession>Q2FNT0</accession>
<name>Q2FNT0_METHJ</name>
<dbReference type="EnsemblBacteria" id="ABD41275">
    <property type="protein sequence ID" value="ABD41275"/>
    <property type="gene ID" value="Mhun_1544"/>
</dbReference>
<dbReference type="GO" id="GO:0004177">
    <property type="term" value="F:aminopeptidase activity"/>
    <property type="evidence" value="ECO:0007669"/>
    <property type="project" value="UniProtKB-KW"/>
</dbReference>
<dbReference type="OrthoDB" id="11256at2157"/>
<organism evidence="2 3">
    <name type="scientific">Methanospirillum hungatei JF-1 (strain ATCC 27890 / DSM 864 / NBRC 100397 / JF-1)</name>
    <dbReference type="NCBI Taxonomy" id="323259"/>
    <lineage>
        <taxon>Archaea</taxon>
        <taxon>Methanobacteriati</taxon>
        <taxon>Methanobacteriota</taxon>
        <taxon>Stenosarchaea group</taxon>
        <taxon>Methanomicrobia</taxon>
        <taxon>Methanomicrobiales</taxon>
        <taxon>Methanospirillaceae</taxon>
        <taxon>Methanospirillum</taxon>
    </lineage>
</organism>
<dbReference type="KEGG" id="mhu:Mhun_1544"/>